<dbReference type="AlphaFoldDB" id="A0A5S5BRN7"/>
<dbReference type="PROSITE" id="PS51186">
    <property type="entry name" value="GNAT"/>
    <property type="match status" value="1"/>
</dbReference>
<feature type="domain" description="N-acetyltransferase" evidence="3">
    <location>
        <begin position="15"/>
        <end position="182"/>
    </location>
</feature>
<dbReference type="PANTHER" id="PTHR43877:SF2">
    <property type="entry name" value="AMINOALKYLPHOSPHONATE N-ACETYLTRANSFERASE-RELATED"/>
    <property type="match status" value="1"/>
</dbReference>
<evidence type="ECO:0000259" key="3">
    <source>
        <dbReference type="PROSITE" id="PS51186"/>
    </source>
</evidence>
<dbReference type="InterPro" id="IPR000182">
    <property type="entry name" value="GNAT_dom"/>
</dbReference>
<evidence type="ECO:0000256" key="2">
    <source>
        <dbReference type="ARBA" id="ARBA00023315"/>
    </source>
</evidence>
<dbReference type="PANTHER" id="PTHR43877">
    <property type="entry name" value="AMINOALKYLPHOSPHONATE N-ACETYLTRANSFERASE-RELATED-RELATED"/>
    <property type="match status" value="1"/>
</dbReference>
<name>A0A5S5BRN7_9BACL</name>
<reference evidence="4 5" key="1">
    <citation type="submission" date="2019-07" db="EMBL/GenBank/DDBJ databases">
        <title>Genomic Encyclopedia of Type Strains, Phase III (KMG-III): the genomes of soil and plant-associated and newly described type strains.</title>
        <authorList>
            <person name="Whitman W."/>
        </authorList>
    </citation>
    <scope>NUCLEOTIDE SEQUENCE [LARGE SCALE GENOMIC DNA]</scope>
    <source>
        <strain evidence="4 5">BL24</strain>
    </source>
</reference>
<dbReference type="OrthoDB" id="6382410at2"/>
<evidence type="ECO:0000313" key="5">
    <source>
        <dbReference type="Proteomes" id="UP000323257"/>
    </source>
</evidence>
<sequence length="182" mass="20442">MNPFIIHQTHVQEGIVARQAKPEDADAVLALLLGTAKWLQSTGSTQWSALLRGEDSHDTPAAIRRGETFVFAAADGELAGVFILMQQPSPWDRDLWGELTEGEDRAFYLHRLAINRRFAGRKLGEAMMRWAESGIQFEGKTLVRLDCIASNEALNRFYSGLGYAHRRATNGFNLYEKQTAFQ</sequence>
<dbReference type="GO" id="GO:0016747">
    <property type="term" value="F:acyltransferase activity, transferring groups other than amino-acyl groups"/>
    <property type="evidence" value="ECO:0007669"/>
    <property type="project" value="InterPro"/>
</dbReference>
<accession>A0A5S5BRN7</accession>
<proteinExistence type="predicted"/>
<comment type="caution">
    <text evidence="4">The sequence shown here is derived from an EMBL/GenBank/DDBJ whole genome shotgun (WGS) entry which is preliminary data.</text>
</comment>
<dbReference type="EMBL" id="VNHS01000013">
    <property type="protein sequence ID" value="TYP69739.1"/>
    <property type="molecule type" value="Genomic_DNA"/>
</dbReference>
<keyword evidence="1 4" id="KW-0808">Transferase</keyword>
<dbReference type="RefSeq" id="WP_148932743.1">
    <property type="nucleotide sequence ID" value="NZ_VNHS01000013.1"/>
</dbReference>
<gene>
    <name evidence="4" type="ORF">BCM02_11370</name>
</gene>
<dbReference type="Gene3D" id="3.40.630.30">
    <property type="match status" value="1"/>
</dbReference>
<keyword evidence="2" id="KW-0012">Acyltransferase</keyword>
<organism evidence="4 5">
    <name type="scientific">Paenibacillus methanolicus</name>
    <dbReference type="NCBI Taxonomy" id="582686"/>
    <lineage>
        <taxon>Bacteria</taxon>
        <taxon>Bacillati</taxon>
        <taxon>Bacillota</taxon>
        <taxon>Bacilli</taxon>
        <taxon>Bacillales</taxon>
        <taxon>Paenibacillaceae</taxon>
        <taxon>Paenibacillus</taxon>
    </lineage>
</organism>
<dbReference type="SUPFAM" id="SSF55729">
    <property type="entry name" value="Acyl-CoA N-acyltransferases (Nat)"/>
    <property type="match status" value="1"/>
</dbReference>
<evidence type="ECO:0000256" key="1">
    <source>
        <dbReference type="ARBA" id="ARBA00022679"/>
    </source>
</evidence>
<protein>
    <submittedName>
        <fullName evidence="4">Acetyltransferase (GNAT) family protein</fullName>
    </submittedName>
</protein>
<dbReference type="InterPro" id="IPR016181">
    <property type="entry name" value="Acyl_CoA_acyltransferase"/>
</dbReference>
<dbReference type="Pfam" id="PF00583">
    <property type="entry name" value="Acetyltransf_1"/>
    <property type="match status" value="1"/>
</dbReference>
<dbReference type="Proteomes" id="UP000323257">
    <property type="component" value="Unassembled WGS sequence"/>
</dbReference>
<evidence type="ECO:0000313" key="4">
    <source>
        <dbReference type="EMBL" id="TYP69739.1"/>
    </source>
</evidence>
<keyword evidence="5" id="KW-1185">Reference proteome</keyword>
<dbReference type="InterPro" id="IPR050832">
    <property type="entry name" value="Bact_Acetyltransf"/>
</dbReference>